<dbReference type="InParanoid" id="A0A0D0E6L1"/>
<evidence type="ECO:0000313" key="3">
    <source>
        <dbReference type="Proteomes" id="UP000054538"/>
    </source>
</evidence>
<feature type="region of interest" description="Disordered" evidence="1">
    <location>
        <begin position="1"/>
        <end position="36"/>
    </location>
</feature>
<name>A0A0D0E6L1_9AGAM</name>
<accession>A0A0D0E6L1</accession>
<keyword evidence="3" id="KW-1185">Reference proteome</keyword>
<evidence type="ECO:0000313" key="2">
    <source>
        <dbReference type="EMBL" id="KIL00682.1"/>
    </source>
</evidence>
<dbReference type="AlphaFoldDB" id="A0A0D0E6L1"/>
<reference evidence="2 3" key="1">
    <citation type="submission" date="2014-04" db="EMBL/GenBank/DDBJ databases">
        <authorList>
            <consortium name="DOE Joint Genome Institute"/>
            <person name="Kuo A."/>
            <person name="Kohler A."/>
            <person name="Jargeat P."/>
            <person name="Nagy L.G."/>
            <person name="Floudas D."/>
            <person name="Copeland A."/>
            <person name="Barry K.W."/>
            <person name="Cichocki N."/>
            <person name="Veneault-Fourrey C."/>
            <person name="LaButti K."/>
            <person name="Lindquist E.A."/>
            <person name="Lipzen A."/>
            <person name="Lundell T."/>
            <person name="Morin E."/>
            <person name="Murat C."/>
            <person name="Sun H."/>
            <person name="Tunlid A."/>
            <person name="Henrissat B."/>
            <person name="Grigoriev I.V."/>
            <person name="Hibbett D.S."/>
            <person name="Martin F."/>
            <person name="Nordberg H.P."/>
            <person name="Cantor M.N."/>
            <person name="Hua S.X."/>
        </authorList>
    </citation>
    <scope>NUCLEOTIDE SEQUENCE [LARGE SCALE GENOMIC DNA]</scope>
    <source>
        <strain evidence="2 3">Ve08.2h10</strain>
    </source>
</reference>
<protein>
    <submittedName>
        <fullName evidence="2">Uncharacterized protein</fullName>
    </submittedName>
</protein>
<gene>
    <name evidence="2" type="ORF">PAXRUDRAFT_7994</name>
</gene>
<dbReference type="EMBL" id="KN824828">
    <property type="protein sequence ID" value="KIL00682.1"/>
    <property type="molecule type" value="Genomic_DNA"/>
</dbReference>
<feature type="compositionally biased region" description="Pro residues" evidence="1">
    <location>
        <begin position="18"/>
        <end position="35"/>
    </location>
</feature>
<reference evidence="3" key="2">
    <citation type="submission" date="2015-01" db="EMBL/GenBank/DDBJ databases">
        <title>Evolutionary Origins and Diversification of the Mycorrhizal Mutualists.</title>
        <authorList>
            <consortium name="DOE Joint Genome Institute"/>
            <consortium name="Mycorrhizal Genomics Consortium"/>
            <person name="Kohler A."/>
            <person name="Kuo A."/>
            <person name="Nagy L.G."/>
            <person name="Floudas D."/>
            <person name="Copeland A."/>
            <person name="Barry K.W."/>
            <person name="Cichocki N."/>
            <person name="Veneault-Fourrey C."/>
            <person name="LaButti K."/>
            <person name="Lindquist E.A."/>
            <person name="Lipzen A."/>
            <person name="Lundell T."/>
            <person name="Morin E."/>
            <person name="Murat C."/>
            <person name="Riley R."/>
            <person name="Ohm R."/>
            <person name="Sun H."/>
            <person name="Tunlid A."/>
            <person name="Henrissat B."/>
            <person name="Grigoriev I.V."/>
            <person name="Hibbett D.S."/>
            <person name="Martin F."/>
        </authorList>
    </citation>
    <scope>NUCLEOTIDE SEQUENCE [LARGE SCALE GENOMIC DNA]</scope>
    <source>
        <strain evidence="3">Ve08.2h10</strain>
    </source>
</reference>
<evidence type="ECO:0000256" key="1">
    <source>
        <dbReference type="SAM" id="MobiDB-lite"/>
    </source>
</evidence>
<dbReference type="Proteomes" id="UP000054538">
    <property type="component" value="Unassembled WGS sequence"/>
</dbReference>
<sequence>MDDLTHRFKQLHMDPVQAPAPAPAPAPVYPQPPSLERPAPAQIVARTVNEDTTQRAQCHGRQQPERTAETLDILEEAPEFPGAFTASTESLQDLIFGGAANSKSNPSLPGTI</sequence>
<dbReference type="HOGENOM" id="CLU_148170_0_0_1"/>
<proteinExistence type="predicted"/>
<organism evidence="2 3">
    <name type="scientific">Paxillus rubicundulus Ve08.2h10</name>
    <dbReference type="NCBI Taxonomy" id="930991"/>
    <lineage>
        <taxon>Eukaryota</taxon>
        <taxon>Fungi</taxon>
        <taxon>Dikarya</taxon>
        <taxon>Basidiomycota</taxon>
        <taxon>Agaricomycotina</taxon>
        <taxon>Agaricomycetes</taxon>
        <taxon>Agaricomycetidae</taxon>
        <taxon>Boletales</taxon>
        <taxon>Paxilineae</taxon>
        <taxon>Paxillaceae</taxon>
        <taxon>Paxillus</taxon>
    </lineage>
</organism>